<protein>
    <submittedName>
        <fullName evidence="1">Uncharacterized protein</fullName>
    </submittedName>
</protein>
<proteinExistence type="predicted"/>
<evidence type="ECO:0000313" key="1">
    <source>
        <dbReference type="EMBL" id="OCC14712.1"/>
    </source>
</evidence>
<dbReference type="Pfam" id="PF04463">
    <property type="entry name" value="2-thiour_desulf"/>
    <property type="match status" value="1"/>
</dbReference>
<keyword evidence="2" id="KW-1185">Reference proteome</keyword>
<accession>A0A1B9F456</accession>
<dbReference type="AlphaFoldDB" id="A0A1B9F456"/>
<gene>
    <name evidence="1" type="ORF">DBT_1772</name>
</gene>
<dbReference type="OrthoDB" id="495783at2"/>
<name>A0A1B9F456_9BACT</name>
<sequence>MIIVSACLLGLKTRYDGKTKAAPELVSGLANMHVIPICPEQLGGLPTPRPPASILYGNGIDVLNGKAKVISESGEDVTPYFLKGAKEALKLAKMFQVNCAILKSKSPSCGLSPVIGVTAALLLLNGIKIKEMG</sequence>
<dbReference type="InterPro" id="IPR007553">
    <property type="entry name" value="2-thiour_desulf"/>
</dbReference>
<dbReference type="RefSeq" id="WP_067619147.1">
    <property type="nucleotide sequence ID" value="NZ_MAGO01000009.1"/>
</dbReference>
<dbReference type="STRING" id="1156395.DBT_1772"/>
<organism evidence="1 2">
    <name type="scientific">Dissulfuribacter thermophilus</name>
    <dbReference type="NCBI Taxonomy" id="1156395"/>
    <lineage>
        <taxon>Bacteria</taxon>
        <taxon>Pseudomonadati</taxon>
        <taxon>Thermodesulfobacteriota</taxon>
        <taxon>Dissulfuribacteria</taxon>
        <taxon>Dissulfuribacterales</taxon>
        <taxon>Dissulfuribacteraceae</taxon>
        <taxon>Dissulfuribacter</taxon>
    </lineage>
</organism>
<comment type="caution">
    <text evidence="1">The sequence shown here is derived from an EMBL/GenBank/DDBJ whole genome shotgun (WGS) entry which is preliminary data.</text>
</comment>
<reference evidence="1 2" key="1">
    <citation type="submission" date="2016-06" db="EMBL/GenBank/DDBJ databases">
        <title>Respiratory ammonification of nitrate coupled to the oxidation of elemental sulfur in deep-sea autotrophic thermophilic bacteria.</title>
        <authorList>
            <person name="Slobodkina G.B."/>
            <person name="Mardanov A.V."/>
            <person name="Ravin N.V."/>
            <person name="Frolova A.A."/>
            <person name="Viryasiv M.B."/>
            <person name="Chernyh N.A."/>
            <person name="Bonch-Osmolovskaya E.A."/>
            <person name="Slobodkin A.I."/>
        </authorList>
    </citation>
    <scope>NUCLEOTIDE SEQUENCE [LARGE SCALE GENOMIC DNA]</scope>
    <source>
        <strain evidence="1 2">S69</strain>
    </source>
</reference>
<evidence type="ECO:0000313" key="2">
    <source>
        <dbReference type="Proteomes" id="UP000093080"/>
    </source>
</evidence>
<dbReference type="EMBL" id="MAGO01000009">
    <property type="protein sequence ID" value="OCC14712.1"/>
    <property type="molecule type" value="Genomic_DNA"/>
</dbReference>
<dbReference type="PATRIC" id="fig|1156395.6.peg.1787"/>
<dbReference type="PANTHER" id="PTHR30087:SF1">
    <property type="entry name" value="HYPOTHETICAL CYTOSOLIC PROTEIN"/>
    <property type="match status" value="1"/>
</dbReference>
<dbReference type="Proteomes" id="UP000093080">
    <property type="component" value="Unassembled WGS sequence"/>
</dbReference>
<dbReference type="PANTHER" id="PTHR30087">
    <property type="entry name" value="INNER MEMBRANE PROTEIN"/>
    <property type="match status" value="1"/>
</dbReference>